<sequence length="862" mass="93271">MRGGWLQFGAIAFASYAIAEDLAYSPPYYPSPWASGLGDWEDAVEKAREFVSQLTLLEKVNLTTGVGWMQEDCVGQVGSIPRLGFRSLCLQDGPLGIRFADYVSAFPAGVNVGATFSKELAYRRGRAMGAEQRDKGVDILLGPAIGPLGRSPDGGRNWEGYSPDPVNSGILVAETIKGIQDSGVIATAKHYIANEQERFRQAGEARGYGFNISESSSSNIDDITMHELYLWPFADAVRAGVGAVMCSYNQINNSYGCGNSYTQNKLLKAELGFQGFIMSDWSAHHSGVGSALAGLDMSMPGDTAFGTGLSFWGANLTIAVANGTVPEWRVDDMAVRIMAAYYKVNREEAQIPINFNSWTRDEFGYQHALVSKRYGRVNERVNVRARHANLIRQVAAASVVLLKNKGSLPLTGSEKTTAIIGEDAGPNILGPNSCPDRGCANGTLAMGWGSGTADFPYLVAPAEAIQNEILYHGEGVVTPIFHNWATSQIISAASQSTVSLVFVNAGSGEGYISVDGNEGDRKNLTLWKNGDELIETVAANCNNTVVVIHSSGPVLVNEWNEHPNITAILWAGLPGQESGNSIADVLYGRVNPGGKSPFTWGKSAGDYGAPILREPNNGNGAPQVDFTEGIFIDYRGFDKANKTPIYEFGFGLSYTSFEYSDLEVEPLRSRPYIPTRGKTKRARKYGESDDNLSSHLFPEGFDRIPLYIYPWVNTTDPAKASMDPHYGLPTDEYVPSGATDGSPQDLLPASGAAGGHPGLYDVLYEISATVTNTGGILGDEVPQLYVSLGGPNDAKVMLRNFDRFTIAPGEAKVWKTTLTRRDISNWDPVSQNWVISEYPKTVYVGSSSRNLPLSAPLPFRKH</sequence>
<feature type="chain" id="PRO_5013378683" description="beta-glucosidase" evidence="12">
    <location>
        <begin position="20"/>
        <end position="862"/>
    </location>
</feature>
<dbReference type="Pfam" id="PF01915">
    <property type="entry name" value="Glyco_hydro_3_C"/>
    <property type="match status" value="1"/>
</dbReference>
<dbReference type="SUPFAM" id="SSF52279">
    <property type="entry name" value="Beta-D-glucan exohydrolase, C-terminal domain"/>
    <property type="match status" value="1"/>
</dbReference>
<name>A0A2B7Y8I3_9EURO</name>
<evidence type="ECO:0000256" key="2">
    <source>
        <dbReference type="ARBA" id="ARBA00004987"/>
    </source>
</evidence>
<evidence type="ECO:0000256" key="10">
    <source>
        <dbReference type="ARBA" id="ARBA00023326"/>
    </source>
</evidence>
<keyword evidence="6 11" id="KW-0378">Hydrolase</keyword>
<evidence type="ECO:0000259" key="13">
    <source>
        <dbReference type="SMART" id="SM01217"/>
    </source>
</evidence>
<dbReference type="InterPro" id="IPR050288">
    <property type="entry name" value="Cellulose_deg_GH3"/>
</dbReference>
<dbReference type="OrthoDB" id="416222at2759"/>
<keyword evidence="15" id="KW-1185">Reference proteome</keyword>
<keyword evidence="5 12" id="KW-0732">Signal</keyword>
<dbReference type="Gene3D" id="3.40.50.1700">
    <property type="entry name" value="Glycoside hydrolase family 3 C-terminal domain"/>
    <property type="match status" value="1"/>
</dbReference>
<evidence type="ECO:0000313" key="15">
    <source>
        <dbReference type="Proteomes" id="UP000223968"/>
    </source>
</evidence>
<dbReference type="Proteomes" id="UP000223968">
    <property type="component" value="Unassembled WGS sequence"/>
</dbReference>
<keyword evidence="8 11" id="KW-0119">Carbohydrate metabolism</keyword>
<dbReference type="GO" id="GO:0030245">
    <property type="term" value="P:cellulose catabolic process"/>
    <property type="evidence" value="ECO:0007669"/>
    <property type="project" value="UniProtKB-UniPathway"/>
</dbReference>
<dbReference type="Pfam" id="PF00933">
    <property type="entry name" value="Glyco_hydro_3"/>
    <property type="match status" value="1"/>
</dbReference>
<evidence type="ECO:0000256" key="3">
    <source>
        <dbReference type="ARBA" id="ARBA00005336"/>
    </source>
</evidence>
<feature type="signal peptide" evidence="12">
    <location>
        <begin position="1"/>
        <end position="19"/>
    </location>
</feature>
<comment type="catalytic activity">
    <reaction evidence="1 11">
        <text>Hydrolysis of terminal, non-reducing beta-D-glucosyl residues with release of beta-D-glucose.</text>
        <dbReference type="EC" id="3.2.1.21"/>
    </reaction>
</comment>
<dbReference type="Gene3D" id="2.60.40.10">
    <property type="entry name" value="Immunoglobulins"/>
    <property type="match status" value="1"/>
</dbReference>
<evidence type="ECO:0000256" key="11">
    <source>
        <dbReference type="RuleBase" id="RU361161"/>
    </source>
</evidence>
<evidence type="ECO:0000256" key="1">
    <source>
        <dbReference type="ARBA" id="ARBA00000448"/>
    </source>
</evidence>
<dbReference type="STRING" id="1447875.A0A2B7Y8I3"/>
<dbReference type="InterPro" id="IPR036881">
    <property type="entry name" value="Glyco_hydro_3_C_sf"/>
</dbReference>
<evidence type="ECO:0000256" key="6">
    <source>
        <dbReference type="ARBA" id="ARBA00022801"/>
    </source>
</evidence>
<accession>A0A2B7Y8I3</accession>
<dbReference type="InterPro" id="IPR019800">
    <property type="entry name" value="Glyco_hydro_3_AS"/>
</dbReference>
<dbReference type="InterPro" id="IPR026891">
    <property type="entry name" value="Fn3-like"/>
</dbReference>
<comment type="pathway">
    <text evidence="2 11">Glycan metabolism; cellulose degradation.</text>
</comment>
<dbReference type="InterPro" id="IPR013783">
    <property type="entry name" value="Ig-like_fold"/>
</dbReference>
<dbReference type="SUPFAM" id="SSF51445">
    <property type="entry name" value="(Trans)glycosidases"/>
    <property type="match status" value="1"/>
</dbReference>
<evidence type="ECO:0000256" key="9">
    <source>
        <dbReference type="ARBA" id="ARBA00023295"/>
    </source>
</evidence>
<dbReference type="InterPro" id="IPR017853">
    <property type="entry name" value="GH"/>
</dbReference>
<dbReference type="Pfam" id="PF14310">
    <property type="entry name" value="Fn3-like"/>
    <property type="match status" value="1"/>
</dbReference>
<feature type="domain" description="Fibronectin type III-like" evidence="13">
    <location>
        <begin position="780"/>
        <end position="848"/>
    </location>
</feature>
<protein>
    <recommendedName>
        <fullName evidence="4 11">beta-glucosidase</fullName>
        <ecNumber evidence="4 11">3.2.1.21</ecNumber>
    </recommendedName>
</protein>
<dbReference type="PANTHER" id="PTHR42715">
    <property type="entry name" value="BETA-GLUCOSIDASE"/>
    <property type="match status" value="1"/>
</dbReference>
<evidence type="ECO:0000256" key="8">
    <source>
        <dbReference type="ARBA" id="ARBA00023277"/>
    </source>
</evidence>
<dbReference type="PANTHER" id="PTHR42715:SF29">
    <property type="entry name" value="BETA-GLUCOSIDASE A-RELATED"/>
    <property type="match status" value="1"/>
</dbReference>
<dbReference type="GO" id="GO:0008422">
    <property type="term" value="F:beta-glucosidase activity"/>
    <property type="evidence" value="ECO:0007669"/>
    <property type="project" value="UniProtKB-EC"/>
</dbReference>
<evidence type="ECO:0000256" key="12">
    <source>
        <dbReference type="SAM" id="SignalP"/>
    </source>
</evidence>
<keyword evidence="9 11" id="KW-0326">Glycosidase</keyword>
<comment type="caution">
    <text evidence="14">The sequence shown here is derived from an EMBL/GenBank/DDBJ whole genome shotgun (WGS) entry which is preliminary data.</text>
</comment>
<comment type="similarity">
    <text evidence="3 11">Belongs to the glycosyl hydrolase 3 family.</text>
</comment>
<gene>
    <name evidence="14" type="ORF">AJ79_01245</name>
</gene>
<dbReference type="InterPro" id="IPR036962">
    <property type="entry name" value="Glyco_hydro_3_N_sf"/>
</dbReference>
<reference evidence="14 15" key="1">
    <citation type="submission" date="2017-10" db="EMBL/GenBank/DDBJ databases">
        <title>Comparative genomics in systemic dimorphic fungi from Ajellomycetaceae.</title>
        <authorList>
            <person name="Munoz J.F."/>
            <person name="Mcewen J.G."/>
            <person name="Clay O.K."/>
            <person name="Cuomo C.A."/>
        </authorList>
    </citation>
    <scope>NUCLEOTIDE SEQUENCE [LARGE SCALE GENOMIC DNA]</scope>
    <source>
        <strain evidence="14 15">UAMH5409</strain>
    </source>
</reference>
<dbReference type="FunFam" id="3.20.20.300:FF:000002">
    <property type="entry name" value="Probable beta-glucosidase"/>
    <property type="match status" value="1"/>
</dbReference>
<evidence type="ECO:0000313" key="14">
    <source>
        <dbReference type="EMBL" id="PGH17361.1"/>
    </source>
</evidence>
<dbReference type="AlphaFoldDB" id="A0A2B7Y8I3"/>
<dbReference type="UniPathway" id="UPA00696"/>
<dbReference type="SMART" id="SM01217">
    <property type="entry name" value="Fn3_like"/>
    <property type="match status" value="1"/>
</dbReference>
<keyword evidence="10 11" id="KW-0624">Polysaccharide degradation</keyword>
<dbReference type="FunFam" id="3.40.50.1700:FF:000003">
    <property type="entry name" value="Probable beta-glucosidase"/>
    <property type="match status" value="1"/>
</dbReference>
<dbReference type="Gene3D" id="3.20.20.300">
    <property type="entry name" value="Glycoside hydrolase, family 3, N-terminal domain"/>
    <property type="match status" value="1"/>
</dbReference>
<evidence type="ECO:0000256" key="7">
    <source>
        <dbReference type="ARBA" id="ARBA00023180"/>
    </source>
</evidence>
<keyword evidence="7" id="KW-0325">Glycoprotein</keyword>
<dbReference type="EMBL" id="PDNB01000011">
    <property type="protein sequence ID" value="PGH17361.1"/>
    <property type="molecule type" value="Genomic_DNA"/>
</dbReference>
<dbReference type="InterPro" id="IPR001764">
    <property type="entry name" value="Glyco_hydro_3_N"/>
</dbReference>
<organism evidence="14 15">
    <name type="scientific">Helicocarpus griseus UAMH5409</name>
    <dbReference type="NCBI Taxonomy" id="1447875"/>
    <lineage>
        <taxon>Eukaryota</taxon>
        <taxon>Fungi</taxon>
        <taxon>Dikarya</taxon>
        <taxon>Ascomycota</taxon>
        <taxon>Pezizomycotina</taxon>
        <taxon>Eurotiomycetes</taxon>
        <taxon>Eurotiomycetidae</taxon>
        <taxon>Onygenales</taxon>
        <taxon>Ajellomycetaceae</taxon>
        <taxon>Helicocarpus</taxon>
    </lineage>
</organism>
<proteinExistence type="inferred from homology"/>
<dbReference type="PROSITE" id="PS00775">
    <property type="entry name" value="GLYCOSYL_HYDROL_F3"/>
    <property type="match status" value="1"/>
</dbReference>
<evidence type="ECO:0000256" key="5">
    <source>
        <dbReference type="ARBA" id="ARBA00022729"/>
    </source>
</evidence>
<dbReference type="InterPro" id="IPR002772">
    <property type="entry name" value="Glyco_hydro_3_C"/>
</dbReference>
<evidence type="ECO:0000256" key="4">
    <source>
        <dbReference type="ARBA" id="ARBA00012744"/>
    </source>
</evidence>
<dbReference type="EC" id="3.2.1.21" evidence="4 11"/>
<dbReference type="PRINTS" id="PR00133">
    <property type="entry name" value="GLHYDRLASE3"/>
</dbReference>